<feature type="active site" description="Nucleophile" evidence="4">
    <location>
        <position position="278"/>
    </location>
</feature>
<comment type="caution">
    <text evidence="7">The sequence shown here is derived from an EMBL/GenBank/DDBJ whole genome shotgun (WGS) entry which is preliminary data.</text>
</comment>
<dbReference type="InterPro" id="IPR000805">
    <property type="entry name" value="Glyco_hydro_26"/>
</dbReference>
<proteinExistence type="inferred from homology"/>
<keyword evidence="3 4" id="KW-0326">Glycosidase</keyword>
<name>A0A7C4RR42_9BACT</name>
<keyword evidence="2 4" id="KW-0378">Hydrolase</keyword>
<feature type="chain" id="PRO_5028188673" evidence="5">
    <location>
        <begin position="24"/>
        <end position="352"/>
    </location>
</feature>
<organism evidence="7">
    <name type="scientific">Desulfatirhabdium butyrativorans</name>
    <dbReference type="NCBI Taxonomy" id="340467"/>
    <lineage>
        <taxon>Bacteria</taxon>
        <taxon>Pseudomonadati</taxon>
        <taxon>Thermodesulfobacteriota</taxon>
        <taxon>Desulfobacteria</taxon>
        <taxon>Desulfobacterales</taxon>
        <taxon>Desulfatirhabdiaceae</taxon>
        <taxon>Desulfatirhabdium</taxon>
    </lineage>
</organism>
<dbReference type="GO" id="GO:0006080">
    <property type="term" value="P:substituted mannan metabolic process"/>
    <property type="evidence" value="ECO:0007669"/>
    <property type="project" value="InterPro"/>
</dbReference>
<evidence type="ECO:0000256" key="3">
    <source>
        <dbReference type="ARBA" id="ARBA00023295"/>
    </source>
</evidence>
<dbReference type="PANTHER" id="PTHR40079">
    <property type="entry name" value="MANNAN ENDO-1,4-BETA-MANNOSIDASE E-RELATED"/>
    <property type="match status" value="1"/>
</dbReference>
<feature type="domain" description="GH26" evidence="6">
    <location>
        <begin position="16"/>
        <end position="345"/>
    </location>
</feature>
<dbReference type="PROSITE" id="PS51764">
    <property type="entry name" value="GH26"/>
    <property type="match status" value="1"/>
</dbReference>
<evidence type="ECO:0000313" key="7">
    <source>
        <dbReference type="EMBL" id="HGU32016.1"/>
    </source>
</evidence>
<dbReference type="GO" id="GO:0016985">
    <property type="term" value="F:mannan endo-1,4-beta-mannosidase activity"/>
    <property type="evidence" value="ECO:0007669"/>
    <property type="project" value="InterPro"/>
</dbReference>
<dbReference type="SUPFAM" id="SSF51445">
    <property type="entry name" value="(Trans)glycosidases"/>
    <property type="match status" value="1"/>
</dbReference>
<keyword evidence="5" id="KW-0732">Signal</keyword>
<dbReference type="Pfam" id="PF02156">
    <property type="entry name" value="Glyco_hydro_26"/>
    <property type="match status" value="1"/>
</dbReference>
<gene>
    <name evidence="7" type="ORF">ENS29_04070</name>
</gene>
<dbReference type="InterPro" id="IPR017853">
    <property type="entry name" value="GH"/>
</dbReference>
<sequence length="352" mass="40547">MTIRTRLIGMVLFCFWSAWWAQAALCETPNRNRDIPVYFGFALEGYPIEEGQVRSVICETGLSPHILLFYLQWKQPKASEPQLRSCLEAIWAMGAVPCMTWEPMRIVNGKEEAIDYRNILEGDYDAYLGNVAATIQAFGQPVLIRFAHEMNLKRYHWGTDEAGYGPQSPEIYRRLFRYVVTFFQKAGVSHVRWVFCPNAESLPNAQTDPKAGWNEIAAYYPGDEWVDVLGVDGYNWGTTQNIEKHGWRSTWRSFEDIFDDPVRRLRALSPKKPLIVFETASADSGGDKDGWIREAFQTAKRWGMEGVVWFQVNKEIDWRLQSGISAQMLSWLRSEMSCSQRWAEKLPSVTSK</sequence>
<reference evidence="7" key="1">
    <citation type="journal article" date="2020" name="mSystems">
        <title>Genome- and Community-Level Interaction Insights into Carbon Utilization and Element Cycling Functions of Hydrothermarchaeota in Hydrothermal Sediment.</title>
        <authorList>
            <person name="Zhou Z."/>
            <person name="Liu Y."/>
            <person name="Xu W."/>
            <person name="Pan J."/>
            <person name="Luo Z.H."/>
            <person name="Li M."/>
        </authorList>
    </citation>
    <scope>NUCLEOTIDE SEQUENCE [LARGE SCALE GENOMIC DNA]</scope>
    <source>
        <strain evidence="7">SpSt-477</strain>
    </source>
</reference>
<evidence type="ECO:0000256" key="4">
    <source>
        <dbReference type="PROSITE-ProRule" id="PRU01100"/>
    </source>
</evidence>
<dbReference type="EMBL" id="DSUH01000088">
    <property type="protein sequence ID" value="HGU32016.1"/>
    <property type="molecule type" value="Genomic_DNA"/>
</dbReference>
<dbReference type="Gene3D" id="3.20.20.80">
    <property type="entry name" value="Glycosidases"/>
    <property type="match status" value="1"/>
</dbReference>
<accession>A0A7C4RR42</accession>
<feature type="active site" description="Proton donor" evidence="4">
    <location>
        <position position="149"/>
    </location>
</feature>
<comment type="similarity">
    <text evidence="1 4">Belongs to the glycosyl hydrolase 26 family.</text>
</comment>
<evidence type="ECO:0000259" key="6">
    <source>
        <dbReference type="PROSITE" id="PS51764"/>
    </source>
</evidence>
<dbReference type="PANTHER" id="PTHR40079:SF4">
    <property type="entry name" value="GH26 DOMAIN-CONTAINING PROTEIN-RELATED"/>
    <property type="match status" value="1"/>
</dbReference>
<protein>
    <submittedName>
        <fullName evidence="7">Endoglucanase</fullName>
    </submittedName>
</protein>
<evidence type="ECO:0000256" key="2">
    <source>
        <dbReference type="ARBA" id="ARBA00022801"/>
    </source>
</evidence>
<evidence type="ECO:0000256" key="5">
    <source>
        <dbReference type="SAM" id="SignalP"/>
    </source>
</evidence>
<dbReference type="InterPro" id="IPR022790">
    <property type="entry name" value="GH26_dom"/>
</dbReference>
<feature type="signal peptide" evidence="5">
    <location>
        <begin position="1"/>
        <end position="23"/>
    </location>
</feature>
<evidence type="ECO:0000256" key="1">
    <source>
        <dbReference type="ARBA" id="ARBA00007754"/>
    </source>
</evidence>
<dbReference type="AlphaFoldDB" id="A0A7C4RR42"/>